<accession>A0ABW9BN43</accession>
<organism evidence="6 7">
    <name type="scientific">Paraburkholderia phytofirmans</name>
    <dbReference type="NCBI Taxonomy" id="261302"/>
    <lineage>
        <taxon>Bacteria</taxon>
        <taxon>Pseudomonadati</taxon>
        <taxon>Pseudomonadota</taxon>
        <taxon>Betaproteobacteria</taxon>
        <taxon>Burkholderiales</taxon>
        <taxon>Burkholderiaceae</taxon>
        <taxon>Paraburkholderia</taxon>
    </lineage>
</organism>
<dbReference type="Proteomes" id="UP001629274">
    <property type="component" value="Unassembled WGS sequence"/>
</dbReference>
<sequence length="340" mass="35571">MNRILRPLAAFATLLALSAPFASVAHADTKEVVIAYQDMVVPWRYAQATGEVEKATGYKVTYRKLGSGADVIRALASGSVQLGEAGSSPIAAGLSQGVDISLFWILDNINDAEALVARDGSNVTSVAGLKGKKIGVPFVSTSHFHTLVALQSAGVNPSDVKIVNLRPPEVAAAWERGDIDATYIWDPVLAKVKKNGKVLITSGQVAQQTGKATFDGFVVDRKFASQNAEFVARFVKVLAATDASYREHTSAWTAASPQVEAVAKESGANAQQVPASLALYAFPTPAQQASNAWLGGGAQSGAAKSLAATAAFLKTQGTIQSVLADYSTGVDPQFVQRAAH</sequence>
<dbReference type="SUPFAM" id="SSF53850">
    <property type="entry name" value="Periplasmic binding protein-like II"/>
    <property type="match status" value="1"/>
</dbReference>
<gene>
    <name evidence="6" type="primary">tauA</name>
    <name evidence="6" type="ORF">PQR03_24265</name>
</gene>
<reference evidence="6 7" key="1">
    <citation type="journal article" date="2024" name="Chem. Sci.">
        <title>Discovery of megapolipeptins by genome mining of a Burkholderiales bacteria collection.</title>
        <authorList>
            <person name="Paulo B.S."/>
            <person name="Recchia M.J.J."/>
            <person name="Lee S."/>
            <person name="Fergusson C.H."/>
            <person name="Romanowski S.B."/>
            <person name="Hernandez A."/>
            <person name="Krull N."/>
            <person name="Liu D.Y."/>
            <person name="Cavanagh H."/>
            <person name="Bos A."/>
            <person name="Gray C.A."/>
            <person name="Murphy B.T."/>
            <person name="Linington R.G."/>
            <person name="Eustaquio A.S."/>
        </authorList>
    </citation>
    <scope>NUCLEOTIDE SEQUENCE [LARGE SCALE GENOMIC DNA]</scope>
    <source>
        <strain evidence="6 7">RL17-351-BIE-A</strain>
    </source>
</reference>
<evidence type="ECO:0000256" key="3">
    <source>
        <dbReference type="ARBA" id="ARBA00022729"/>
    </source>
</evidence>
<feature type="signal peptide" evidence="4">
    <location>
        <begin position="1"/>
        <end position="27"/>
    </location>
</feature>
<feature type="chain" id="PRO_5047346361" evidence="4">
    <location>
        <begin position="28"/>
        <end position="340"/>
    </location>
</feature>
<comment type="caution">
    <text evidence="6">The sequence shown here is derived from an EMBL/GenBank/DDBJ whole genome shotgun (WGS) entry which is preliminary data.</text>
</comment>
<dbReference type="NCBIfam" id="TIGR01729">
    <property type="entry name" value="taurine_ABC_bnd"/>
    <property type="match status" value="1"/>
</dbReference>
<keyword evidence="3 4" id="KW-0732">Signal</keyword>
<dbReference type="PANTHER" id="PTHR30024:SF47">
    <property type="entry name" value="TAURINE-BINDING PERIPLASMIC PROTEIN"/>
    <property type="match status" value="1"/>
</dbReference>
<dbReference type="InterPro" id="IPR010068">
    <property type="entry name" value="Peri-bd_TauA"/>
</dbReference>
<protein>
    <submittedName>
        <fullName evidence="6">Taurine ABC transporter substrate-binding protein</fullName>
    </submittedName>
</protein>
<name>A0ABW9BN43_9BURK</name>
<evidence type="ECO:0000256" key="1">
    <source>
        <dbReference type="ARBA" id="ARBA00004418"/>
    </source>
</evidence>
<dbReference type="Gene3D" id="3.40.190.10">
    <property type="entry name" value="Periplasmic binding protein-like II"/>
    <property type="match status" value="2"/>
</dbReference>
<evidence type="ECO:0000256" key="2">
    <source>
        <dbReference type="ARBA" id="ARBA00010742"/>
    </source>
</evidence>
<dbReference type="RefSeq" id="WP_012431574.1">
    <property type="nucleotide sequence ID" value="NZ_JAQQCK010000020.1"/>
</dbReference>
<evidence type="ECO:0000313" key="6">
    <source>
        <dbReference type="EMBL" id="MFM0241255.1"/>
    </source>
</evidence>
<proteinExistence type="inferred from homology"/>
<feature type="domain" description="Solute-binding protein family 3/N-terminal" evidence="5">
    <location>
        <begin position="31"/>
        <end position="251"/>
    </location>
</feature>
<keyword evidence="7" id="KW-1185">Reference proteome</keyword>
<dbReference type="EMBL" id="JAQQDR010000009">
    <property type="protein sequence ID" value="MFM0241255.1"/>
    <property type="molecule type" value="Genomic_DNA"/>
</dbReference>
<dbReference type="InterPro" id="IPR001638">
    <property type="entry name" value="Solute-binding_3/MltF_N"/>
</dbReference>
<comment type="subcellular location">
    <subcellularLocation>
        <location evidence="1">Periplasm</location>
    </subcellularLocation>
</comment>
<evidence type="ECO:0000259" key="5">
    <source>
        <dbReference type="SMART" id="SM00062"/>
    </source>
</evidence>
<dbReference type="Pfam" id="PF09084">
    <property type="entry name" value="NMT1"/>
    <property type="match status" value="1"/>
</dbReference>
<evidence type="ECO:0000313" key="7">
    <source>
        <dbReference type="Proteomes" id="UP001629274"/>
    </source>
</evidence>
<dbReference type="SMART" id="SM00062">
    <property type="entry name" value="PBPb"/>
    <property type="match status" value="1"/>
</dbReference>
<dbReference type="InterPro" id="IPR015168">
    <property type="entry name" value="SsuA/THI5"/>
</dbReference>
<evidence type="ECO:0000256" key="4">
    <source>
        <dbReference type="SAM" id="SignalP"/>
    </source>
</evidence>
<comment type="similarity">
    <text evidence="2">Belongs to the bacterial solute-binding protein SsuA/TauA family.</text>
</comment>
<dbReference type="PANTHER" id="PTHR30024">
    <property type="entry name" value="ALIPHATIC SULFONATES-BINDING PROTEIN-RELATED"/>
    <property type="match status" value="1"/>
</dbReference>